<protein>
    <submittedName>
        <fullName evidence="2">Hemerythrin</fullName>
    </submittedName>
</protein>
<dbReference type="Proteomes" id="UP000033651">
    <property type="component" value="Unassembled WGS sequence"/>
</dbReference>
<sequence>MAETIFEALRESHAIQRSLIRKLMRAKPGPDRVAIFTSLRIELAAHEAAAERFLYVPMLMDDRGLHPSRDALADHHKMDDLVEDLQTRGHAGRHWTATVGKLSEELHDHLREEERSFFQMAGKILTDPQKTALAKKYRADYAAMKTKLTAAG</sequence>
<dbReference type="Pfam" id="PF01814">
    <property type="entry name" value="Hemerythrin"/>
    <property type="match status" value="1"/>
</dbReference>
<dbReference type="PANTHER" id="PTHR35585">
    <property type="entry name" value="HHE DOMAIN PROTEIN (AFU_ORTHOLOGUE AFUA_4G00730)"/>
    <property type="match status" value="1"/>
</dbReference>
<evidence type="ECO:0000313" key="3">
    <source>
        <dbReference type="Proteomes" id="UP000033651"/>
    </source>
</evidence>
<evidence type="ECO:0000313" key="2">
    <source>
        <dbReference type="EMBL" id="KJV24733.1"/>
    </source>
</evidence>
<organism evidence="2 3">
    <name type="scientific">Luteibacter yeojuensis</name>
    <dbReference type="NCBI Taxonomy" id="345309"/>
    <lineage>
        <taxon>Bacteria</taxon>
        <taxon>Pseudomonadati</taxon>
        <taxon>Pseudomonadota</taxon>
        <taxon>Gammaproteobacteria</taxon>
        <taxon>Lysobacterales</taxon>
        <taxon>Rhodanobacteraceae</taxon>
        <taxon>Luteibacter</taxon>
    </lineage>
</organism>
<dbReference type="EMBL" id="JZRB01000099">
    <property type="protein sequence ID" value="KJV24733.1"/>
    <property type="molecule type" value="Genomic_DNA"/>
</dbReference>
<accession>A0A0F3K0L0</accession>
<feature type="domain" description="Hemerythrin-like" evidence="1">
    <location>
        <begin position="4"/>
        <end position="121"/>
    </location>
</feature>
<dbReference type="OrthoDB" id="5523420at2"/>
<dbReference type="InterPro" id="IPR012312">
    <property type="entry name" value="Hemerythrin-like"/>
</dbReference>
<reference evidence="2 3" key="1">
    <citation type="submission" date="2015-03" db="EMBL/GenBank/DDBJ databases">
        <title>Draft genome sequence of Luteibacter yeojuensis strain SU11.</title>
        <authorList>
            <person name="Sulaiman J."/>
            <person name="Priya K."/>
            <person name="Chan K.-G."/>
        </authorList>
    </citation>
    <scope>NUCLEOTIDE SEQUENCE [LARGE SCALE GENOMIC DNA]</scope>
    <source>
        <strain evidence="2 3">SU11</strain>
    </source>
</reference>
<proteinExistence type="predicted"/>
<dbReference type="AlphaFoldDB" id="A0A0F3K0L0"/>
<gene>
    <name evidence="2" type="ORF">VI08_20310</name>
</gene>
<comment type="caution">
    <text evidence="2">The sequence shown here is derived from an EMBL/GenBank/DDBJ whole genome shotgun (WGS) entry which is preliminary data.</text>
</comment>
<dbReference type="Gene3D" id="1.20.120.520">
    <property type="entry name" value="nmb1532 protein domain like"/>
    <property type="match status" value="1"/>
</dbReference>
<evidence type="ECO:0000259" key="1">
    <source>
        <dbReference type="Pfam" id="PF01814"/>
    </source>
</evidence>
<dbReference type="PATRIC" id="fig|345309.4.peg.4205"/>
<dbReference type="RefSeq" id="WP_045831466.1">
    <property type="nucleotide sequence ID" value="NZ_JZRB01000099.1"/>
</dbReference>
<dbReference type="PANTHER" id="PTHR35585:SF1">
    <property type="entry name" value="HHE DOMAIN PROTEIN (AFU_ORTHOLOGUE AFUA_4G00730)"/>
    <property type="match status" value="1"/>
</dbReference>
<name>A0A0F3K0L0_9GAMM</name>
<keyword evidence="3" id="KW-1185">Reference proteome</keyword>